<sequence length="105" mass="12051">MSVIQSVGKNVKKTRHVFYAIHTAIPPHRVPAFILLKPPTPFHPPVVSPHPLTCQQPHVPILMWRHCFRSIWVCGCPRSFTSIPDLFLSFFICRRPKSRSVKAET</sequence>
<name>A0AAV4QL65_9ARAC</name>
<dbReference type="Proteomes" id="UP001054837">
    <property type="component" value="Unassembled WGS sequence"/>
</dbReference>
<comment type="caution">
    <text evidence="1">The sequence shown here is derived from an EMBL/GenBank/DDBJ whole genome shotgun (WGS) entry which is preliminary data.</text>
</comment>
<gene>
    <name evidence="1" type="ORF">CDAR_448791</name>
</gene>
<accession>A0AAV4QL65</accession>
<proteinExistence type="predicted"/>
<keyword evidence="2" id="KW-1185">Reference proteome</keyword>
<dbReference type="EMBL" id="BPLQ01004695">
    <property type="protein sequence ID" value="GIY10012.1"/>
    <property type="molecule type" value="Genomic_DNA"/>
</dbReference>
<evidence type="ECO:0000313" key="1">
    <source>
        <dbReference type="EMBL" id="GIY10012.1"/>
    </source>
</evidence>
<organism evidence="1 2">
    <name type="scientific">Caerostris darwini</name>
    <dbReference type="NCBI Taxonomy" id="1538125"/>
    <lineage>
        <taxon>Eukaryota</taxon>
        <taxon>Metazoa</taxon>
        <taxon>Ecdysozoa</taxon>
        <taxon>Arthropoda</taxon>
        <taxon>Chelicerata</taxon>
        <taxon>Arachnida</taxon>
        <taxon>Araneae</taxon>
        <taxon>Araneomorphae</taxon>
        <taxon>Entelegynae</taxon>
        <taxon>Araneoidea</taxon>
        <taxon>Araneidae</taxon>
        <taxon>Caerostris</taxon>
    </lineage>
</organism>
<dbReference type="AlphaFoldDB" id="A0AAV4QL65"/>
<reference evidence="1 2" key="1">
    <citation type="submission" date="2021-06" db="EMBL/GenBank/DDBJ databases">
        <title>Caerostris darwini draft genome.</title>
        <authorList>
            <person name="Kono N."/>
            <person name="Arakawa K."/>
        </authorList>
    </citation>
    <scope>NUCLEOTIDE SEQUENCE [LARGE SCALE GENOMIC DNA]</scope>
</reference>
<protein>
    <submittedName>
        <fullName evidence="1">Uncharacterized protein</fullName>
    </submittedName>
</protein>
<evidence type="ECO:0000313" key="2">
    <source>
        <dbReference type="Proteomes" id="UP001054837"/>
    </source>
</evidence>